<sequence>MSGLAILGAITVLASAPLPMAAFTPPAQAAAPTARLEGRLTLSFGPRPDGLKRLRDDDPPGGADPRLAWPDLALDLVQDGDRLIPAPANGDDGGYWDWSAGPGRIWPSAEGDVAVLPVALRERNANCAHNGLLRVALTPAGAPRTAQVRLGAETCLYDKFDAWAAPRRMGFTPGAPQDRDDRIARDRENRAAQLPVRPLSELAVSHPGVDLAVLARASGDDQAVYGMVVDGVNYAAPCPTRFGEDPFCEGRTLPSYSTAKSLVGGLGLMRLERLTPGLAQRFLTELVPACAASGAWSGVALLDLLDMASGHYRSAAFEADENAAGAFFITRTHAEKLAYACGYPRRGAPGATWVYRTSDSYLLGTALQAATPGDLYDTVLRPIWRDLTLSPALDETRRTLDARRQPFVGWGLFLRRDDAARLGVFLSPAGQAEQDRLLAPRLIGEALQRPGLEGGLAAGSARLRYAHGFWARDIADLVGCAHPVWTPFLSGYGGISIVLFPNGVVFYAFGDEARFDWGPAAGAANAVKALCHD</sequence>
<feature type="chain" id="PRO_5045144299" evidence="2">
    <location>
        <begin position="30"/>
        <end position="533"/>
    </location>
</feature>
<evidence type="ECO:0000313" key="4">
    <source>
        <dbReference type="EMBL" id="MFD3263483.1"/>
    </source>
</evidence>
<reference evidence="4 5" key="1">
    <citation type="submission" date="2022-09" db="EMBL/GenBank/DDBJ databases">
        <title>New species of Phenylobacterium.</title>
        <authorList>
            <person name="Mieszkin S."/>
        </authorList>
    </citation>
    <scope>NUCLEOTIDE SEQUENCE [LARGE SCALE GENOMIC DNA]</scope>
    <source>
        <strain evidence="4 5">HK31-G</strain>
    </source>
</reference>
<evidence type="ECO:0000256" key="1">
    <source>
        <dbReference type="SAM" id="MobiDB-lite"/>
    </source>
</evidence>
<comment type="caution">
    <text evidence="4">The sequence shown here is derived from an EMBL/GenBank/DDBJ whole genome shotgun (WGS) entry which is preliminary data.</text>
</comment>
<dbReference type="InterPro" id="IPR001466">
    <property type="entry name" value="Beta-lactam-related"/>
</dbReference>
<protein>
    <submittedName>
        <fullName evidence="4">Beta-lactamase family protein</fullName>
    </submittedName>
</protein>
<dbReference type="Proteomes" id="UP001598130">
    <property type="component" value="Unassembled WGS sequence"/>
</dbReference>
<feature type="domain" description="Beta-lactamase-related" evidence="3">
    <location>
        <begin position="256"/>
        <end position="396"/>
    </location>
</feature>
<organism evidence="4 5">
    <name type="scientific">Phenylobacterium ferrooxidans</name>
    <dbReference type="NCBI Taxonomy" id="2982689"/>
    <lineage>
        <taxon>Bacteria</taxon>
        <taxon>Pseudomonadati</taxon>
        <taxon>Pseudomonadota</taxon>
        <taxon>Alphaproteobacteria</taxon>
        <taxon>Caulobacterales</taxon>
        <taxon>Caulobacteraceae</taxon>
        <taxon>Phenylobacterium</taxon>
    </lineage>
</organism>
<gene>
    <name evidence="4" type="ORF">OCL97_05810</name>
</gene>
<feature type="signal peptide" evidence="2">
    <location>
        <begin position="1"/>
        <end position="29"/>
    </location>
</feature>
<dbReference type="SUPFAM" id="SSF56601">
    <property type="entry name" value="beta-lactamase/transpeptidase-like"/>
    <property type="match status" value="1"/>
</dbReference>
<evidence type="ECO:0000256" key="2">
    <source>
        <dbReference type="SAM" id="SignalP"/>
    </source>
</evidence>
<keyword evidence="5" id="KW-1185">Reference proteome</keyword>
<dbReference type="Gene3D" id="3.40.710.10">
    <property type="entry name" value="DD-peptidase/beta-lactamase superfamily"/>
    <property type="match status" value="1"/>
</dbReference>
<evidence type="ECO:0000313" key="5">
    <source>
        <dbReference type="Proteomes" id="UP001598130"/>
    </source>
</evidence>
<feature type="region of interest" description="Disordered" evidence="1">
    <location>
        <begin position="42"/>
        <end position="67"/>
    </location>
</feature>
<accession>A0ABW6CK82</accession>
<name>A0ABW6CK82_9CAUL</name>
<dbReference type="RefSeq" id="WP_377368432.1">
    <property type="nucleotide sequence ID" value="NZ_JAOTJD010000007.1"/>
</dbReference>
<proteinExistence type="predicted"/>
<keyword evidence="2" id="KW-0732">Signal</keyword>
<feature type="compositionally biased region" description="Basic and acidic residues" evidence="1">
    <location>
        <begin position="49"/>
        <end position="58"/>
    </location>
</feature>
<dbReference type="Pfam" id="PF00144">
    <property type="entry name" value="Beta-lactamase"/>
    <property type="match status" value="1"/>
</dbReference>
<dbReference type="EMBL" id="JAOTJD010000007">
    <property type="protein sequence ID" value="MFD3263483.1"/>
    <property type="molecule type" value="Genomic_DNA"/>
</dbReference>
<evidence type="ECO:0000259" key="3">
    <source>
        <dbReference type="Pfam" id="PF00144"/>
    </source>
</evidence>
<dbReference type="InterPro" id="IPR012338">
    <property type="entry name" value="Beta-lactam/transpept-like"/>
</dbReference>